<name>A0A849BXY1_9NOCA</name>
<evidence type="ECO:0000313" key="2">
    <source>
        <dbReference type="EMBL" id="NNH69130.1"/>
    </source>
</evidence>
<dbReference type="EMBL" id="JABELX010000001">
    <property type="protein sequence ID" value="NNH69130.1"/>
    <property type="molecule type" value="Genomic_DNA"/>
</dbReference>
<reference evidence="2 3" key="1">
    <citation type="submission" date="2020-05" db="EMBL/GenBank/DDBJ databases">
        <title>MicrobeNet Type strains.</title>
        <authorList>
            <person name="Nicholson A.C."/>
        </authorList>
    </citation>
    <scope>NUCLEOTIDE SEQUENCE [LARGE SCALE GENOMIC DNA]</scope>
    <source>
        <strain evidence="2 3">JCM 3224</strain>
    </source>
</reference>
<proteinExistence type="predicted"/>
<evidence type="ECO:0000313" key="3">
    <source>
        <dbReference type="Proteomes" id="UP000586827"/>
    </source>
</evidence>
<dbReference type="Proteomes" id="UP000586827">
    <property type="component" value="Unassembled WGS sequence"/>
</dbReference>
<dbReference type="AlphaFoldDB" id="A0A849BXY1"/>
<dbReference type="RefSeq" id="WP_067526897.1">
    <property type="nucleotide sequence ID" value="NZ_JABELX010000001.1"/>
</dbReference>
<protein>
    <submittedName>
        <fullName evidence="2">Uncharacterized protein</fullName>
    </submittedName>
</protein>
<feature type="compositionally biased region" description="Polar residues" evidence="1">
    <location>
        <begin position="1"/>
        <end position="14"/>
    </location>
</feature>
<feature type="region of interest" description="Disordered" evidence="1">
    <location>
        <begin position="1"/>
        <end position="26"/>
    </location>
</feature>
<sequence>MIYESSRSITSSLTPEWARRSISDEEPAWELSWRPEQRFTREQARDAMELTQILSDPHSGTEGHRRAEEIAEWLGISVADAAEALYRRKLERGQS</sequence>
<evidence type="ECO:0000256" key="1">
    <source>
        <dbReference type="SAM" id="MobiDB-lite"/>
    </source>
</evidence>
<gene>
    <name evidence="2" type="ORF">HLB23_04460</name>
</gene>
<comment type="caution">
    <text evidence="2">The sequence shown here is derived from an EMBL/GenBank/DDBJ whole genome shotgun (WGS) entry which is preliminary data.</text>
</comment>
<organism evidence="2 3">
    <name type="scientific">Nocardia uniformis</name>
    <dbReference type="NCBI Taxonomy" id="53432"/>
    <lineage>
        <taxon>Bacteria</taxon>
        <taxon>Bacillati</taxon>
        <taxon>Actinomycetota</taxon>
        <taxon>Actinomycetes</taxon>
        <taxon>Mycobacteriales</taxon>
        <taxon>Nocardiaceae</taxon>
        <taxon>Nocardia</taxon>
    </lineage>
</organism>
<keyword evidence="3" id="KW-1185">Reference proteome</keyword>
<accession>A0A849BXY1</accession>